<dbReference type="InterPro" id="IPR014710">
    <property type="entry name" value="RmlC-like_jellyroll"/>
</dbReference>
<dbReference type="Gene3D" id="2.60.120.10">
    <property type="entry name" value="Jelly Rolls"/>
    <property type="match status" value="1"/>
</dbReference>
<sequence>MISKLLDIEPIEIMPGFYGRIIPSEEVSIAFFEVDEGAGVGEHLHNHEQVMHILEGEFEITIEGKTQVGKAGDIITIPANFRHTGKALTATKFMDVFVKNRD</sequence>
<feature type="domain" description="Cupin type-2" evidence="1">
    <location>
        <begin position="31"/>
        <end position="96"/>
    </location>
</feature>
<evidence type="ECO:0000259" key="1">
    <source>
        <dbReference type="Pfam" id="PF07883"/>
    </source>
</evidence>
<organism evidence="2">
    <name type="scientific">marine sediment metagenome</name>
    <dbReference type="NCBI Taxonomy" id="412755"/>
    <lineage>
        <taxon>unclassified sequences</taxon>
        <taxon>metagenomes</taxon>
        <taxon>ecological metagenomes</taxon>
    </lineage>
</organism>
<dbReference type="Pfam" id="PF07883">
    <property type="entry name" value="Cupin_2"/>
    <property type="match status" value="1"/>
</dbReference>
<gene>
    <name evidence="2" type="ORF">LCGC14_0052210</name>
</gene>
<dbReference type="SUPFAM" id="SSF51182">
    <property type="entry name" value="RmlC-like cupins"/>
    <property type="match status" value="1"/>
</dbReference>
<accession>A0A0F9YT03</accession>
<evidence type="ECO:0000313" key="2">
    <source>
        <dbReference type="EMBL" id="KKO07879.1"/>
    </source>
</evidence>
<protein>
    <recommendedName>
        <fullName evidence="1">Cupin type-2 domain-containing protein</fullName>
    </recommendedName>
</protein>
<proteinExistence type="predicted"/>
<dbReference type="EMBL" id="LAZR01000011">
    <property type="protein sequence ID" value="KKO07879.1"/>
    <property type="molecule type" value="Genomic_DNA"/>
</dbReference>
<name>A0A0F9YT03_9ZZZZ</name>
<reference evidence="2" key="1">
    <citation type="journal article" date="2015" name="Nature">
        <title>Complex archaea that bridge the gap between prokaryotes and eukaryotes.</title>
        <authorList>
            <person name="Spang A."/>
            <person name="Saw J.H."/>
            <person name="Jorgensen S.L."/>
            <person name="Zaremba-Niedzwiedzka K."/>
            <person name="Martijn J."/>
            <person name="Lind A.E."/>
            <person name="van Eijk R."/>
            <person name="Schleper C."/>
            <person name="Guy L."/>
            <person name="Ettema T.J."/>
        </authorList>
    </citation>
    <scope>NUCLEOTIDE SEQUENCE</scope>
</reference>
<dbReference type="InterPro" id="IPR013096">
    <property type="entry name" value="Cupin_2"/>
</dbReference>
<comment type="caution">
    <text evidence="2">The sequence shown here is derived from an EMBL/GenBank/DDBJ whole genome shotgun (WGS) entry which is preliminary data.</text>
</comment>
<dbReference type="AlphaFoldDB" id="A0A0F9YT03"/>
<dbReference type="InterPro" id="IPR011051">
    <property type="entry name" value="RmlC_Cupin_sf"/>
</dbReference>